<evidence type="ECO:0000313" key="2">
    <source>
        <dbReference type="Proteomes" id="UP000191024"/>
    </source>
</evidence>
<sequence length="119" mass="13506">MTAFNDYCIVCQRLVERTGNLYCSSECRSHDTTTGRRKSVVESLVSTPQLCPLDVGADDVAEPETRDEAHFRLDYESMVPTLLSLPRSESYRPRGSELASFDHVAEDNYKLWLNVRLSS</sequence>
<proteinExistence type="predicted"/>
<accession>A0A1G4KHW8</accession>
<dbReference type="Proteomes" id="UP000191024">
    <property type="component" value="Chromosome H"/>
</dbReference>
<dbReference type="OrthoDB" id="2563506at2759"/>
<dbReference type="InterPro" id="IPR024368">
    <property type="entry name" value="Ecl1/2/3"/>
</dbReference>
<gene>
    <name evidence="1" type="ORF">LAMI_0H13806G</name>
</gene>
<organism evidence="1 2">
    <name type="scientific">Lachancea mirantina</name>
    <dbReference type="NCBI Taxonomy" id="1230905"/>
    <lineage>
        <taxon>Eukaryota</taxon>
        <taxon>Fungi</taxon>
        <taxon>Dikarya</taxon>
        <taxon>Ascomycota</taxon>
        <taxon>Saccharomycotina</taxon>
        <taxon>Saccharomycetes</taxon>
        <taxon>Saccharomycetales</taxon>
        <taxon>Saccharomycetaceae</taxon>
        <taxon>Lachancea</taxon>
    </lineage>
</organism>
<protein>
    <submittedName>
        <fullName evidence="1">LAMI_0H13806g1_1</fullName>
    </submittedName>
</protein>
<evidence type="ECO:0000313" key="1">
    <source>
        <dbReference type="EMBL" id="SCV04150.1"/>
    </source>
</evidence>
<dbReference type="EMBL" id="LT598468">
    <property type="protein sequence ID" value="SCV04150.1"/>
    <property type="molecule type" value="Genomic_DNA"/>
</dbReference>
<dbReference type="AlphaFoldDB" id="A0A1G4KHW8"/>
<reference evidence="2" key="1">
    <citation type="submission" date="2016-03" db="EMBL/GenBank/DDBJ databases">
        <authorList>
            <person name="Devillers H."/>
        </authorList>
    </citation>
    <scope>NUCLEOTIDE SEQUENCE [LARGE SCALE GENOMIC DNA]</scope>
</reference>
<name>A0A1G4KHW8_9SACH</name>
<keyword evidence="2" id="KW-1185">Reference proteome</keyword>
<dbReference type="Pfam" id="PF12855">
    <property type="entry name" value="Ecl1"/>
    <property type="match status" value="1"/>
</dbReference>